<organism evidence="1 2">
    <name type="scientific">Mycena chlorophos</name>
    <name type="common">Agaric fungus</name>
    <name type="synonym">Agaricus chlorophos</name>
    <dbReference type="NCBI Taxonomy" id="658473"/>
    <lineage>
        <taxon>Eukaryota</taxon>
        <taxon>Fungi</taxon>
        <taxon>Dikarya</taxon>
        <taxon>Basidiomycota</taxon>
        <taxon>Agaricomycotina</taxon>
        <taxon>Agaricomycetes</taxon>
        <taxon>Agaricomycetidae</taxon>
        <taxon>Agaricales</taxon>
        <taxon>Marasmiineae</taxon>
        <taxon>Mycenaceae</taxon>
        <taxon>Mycena</taxon>
    </lineage>
</organism>
<name>A0ABQ0MCJ5_MYCCL</name>
<dbReference type="PANTHER" id="PTHR31252:SF11">
    <property type="entry name" value="DUF4419 DOMAIN-CONTAINING PROTEIN"/>
    <property type="match status" value="1"/>
</dbReference>
<keyword evidence="2" id="KW-1185">Reference proteome</keyword>
<evidence type="ECO:0000313" key="1">
    <source>
        <dbReference type="EMBL" id="GAT61051.1"/>
    </source>
</evidence>
<protein>
    <submittedName>
        <fullName evidence="1">Uncharacterized protein</fullName>
    </submittedName>
</protein>
<gene>
    <name evidence="1" type="ORF">MCHLO_17118</name>
</gene>
<dbReference type="Proteomes" id="UP000815677">
    <property type="component" value="Unassembled WGS sequence"/>
</dbReference>
<accession>A0ABQ0MCJ5</accession>
<dbReference type="InterPro" id="IPR025533">
    <property type="entry name" value="DUF4419"/>
</dbReference>
<evidence type="ECO:0000313" key="2">
    <source>
        <dbReference type="Proteomes" id="UP000815677"/>
    </source>
</evidence>
<proteinExistence type="predicted"/>
<reference evidence="1" key="1">
    <citation type="submission" date="2014-09" db="EMBL/GenBank/DDBJ databases">
        <title>Genome sequence of the luminous mushroom Mycena chlorophos for searching fungal bioluminescence genes.</title>
        <authorList>
            <person name="Tanaka Y."/>
            <person name="Kasuga D."/>
            <person name="Oba Y."/>
            <person name="Hase S."/>
            <person name="Sato K."/>
            <person name="Oba Y."/>
            <person name="Sakakibara Y."/>
        </authorList>
    </citation>
    <scope>NUCLEOTIDE SEQUENCE</scope>
</reference>
<dbReference type="PANTHER" id="PTHR31252">
    <property type="entry name" value="DUF4419 DOMAIN-CONTAINING PROTEIN"/>
    <property type="match status" value="1"/>
</dbReference>
<sequence length="486" mass="53636">MDPALPITLPNLPCGIPTIKRYLLSFTSRRWHRGTKALDSSVHLSPSYVSASHRPTLPRKLHFLPALISINHPTPHISNMPVVIKPTPEVVGTNTDVTFTSARDILSAASTAWAKGKDTASLGYFKLGENYRTKKPEITLANGGAKIVQDKRPILSSSFNGNEEPVAPYVGGLVHSVIRAFQQDLHLVIRPDDLWQAILTQFSFYVAGNAENLRHVFVAHEGKSEVVLDIRPYSLDDLPLGIFAPLMVSKMQEQLLDPKLSEWFLPSFTTTTENDVATASITMMSTMKQYFEFIMRIGCGFPSVTLLGERADWEEIQRRISQLRQYGPEPAAWAELLTVVLNEILNCFDNPESEAAKSFWLRAVHEAGHWGSGRGWKTLSGWLLALCFWDADGKRIPDITGSSGLLPDQVPLLLGEKQFPLIAANRIPAAVAKAPIVCEDHGRNVKINVELVAGQPGASVLGEAKNTLQPRSGWWMLKNGGEPLVV</sequence>
<dbReference type="Pfam" id="PF14388">
    <property type="entry name" value="DUF4419"/>
    <property type="match status" value="1"/>
</dbReference>
<dbReference type="EMBL" id="DF849975">
    <property type="protein sequence ID" value="GAT61051.1"/>
    <property type="molecule type" value="Genomic_DNA"/>
</dbReference>